<evidence type="ECO:0000313" key="3">
    <source>
        <dbReference type="Proteomes" id="UP000054560"/>
    </source>
</evidence>
<feature type="compositionally biased region" description="Basic and acidic residues" evidence="1">
    <location>
        <begin position="160"/>
        <end position="188"/>
    </location>
</feature>
<feature type="non-terminal residue" evidence="2">
    <location>
        <position position="188"/>
    </location>
</feature>
<evidence type="ECO:0000313" key="2">
    <source>
        <dbReference type="EMBL" id="KNC69998.1"/>
    </source>
</evidence>
<protein>
    <submittedName>
        <fullName evidence="2">Uncharacterized protein</fullName>
    </submittedName>
</protein>
<evidence type="ECO:0000256" key="1">
    <source>
        <dbReference type="SAM" id="MobiDB-lite"/>
    </source>
</evidence>
<reference evidence="2 3" key="1">
    <citation type="submission" date="2011-02" db="EMBL/GenBank/DDBJ databases">
        <title>The Genome Sequence of Sphaeroforma arctica JP610.</title>
        <authorList>
            <consortium name="The Broad Institute Genome Sequencing Platform"/>
            <person name="Russ C."/>
            <person name="Cuomo C."/>
            <person name="Young S.K."/>
            <person name="Zeng Q."/>
            <person name="Gargeya S."/>
            <person name="Alvarado L."/>
            <person name="Berlin A."/>
            <person name="Chapman S.B."/>
            <person name="Chen Z."/>
            <person name="Freedman E."/>
            <person name="Gellesch M."/>
            <person name="Goldberg J."/>
            <person name="Griggs A."/>
            <person name="Gujja S."/>
            <person name="Heilman E."/>
            <person name="Heiman D."/>
            <person name="Howarth C."/>
            <person name="Mehta T."/>
            <person name="Neiman D."/>
            <person name="Pearson M."/>
            <person name="Roberts A."/>
            <person name="Saif S."/>
            <person name="Shea T."/>
            <person name="Shenoy N."/>
            <person name="Sisk P."/>
            <person name="Stolte C."/>
            <person name="Sykes S."/>
            <person name="White J."/>
            <person name="Yandava C."/>
            <person name="Burger G."/>
            <person name="Gray M.W."/>
            <person name="Holland P.W.H."/>
            <person name="King N."/>
            <person name="Lang F.B.F."/>
            <person name="Roger A.J."/>
            <person name="Ruiz-Trillo I."/>
            <person name="Haas B."/>
            <person name="Nusbaum C."/>
            <person name="Birren B."/>
        </authorList>
    </citation>
    <scope>NUCLEOTIDE SEQUENCE [LARGE SCALE GENOMIC DNA]</scope>
    <source>
        <strain evidence="2 3">JP610</strain>
    </source>
</reference>
<feature type="compositionally biased region" description="Low complexity" evidence="1">
    <location>
        <begin position="147"/>
        <end position="159"/>
    </location>
</feature>
<organism evidence="2 3">
    <name type="scientific">Sphaeroforma arctica JP610</name>
    <dbReference type="NCBI Taxonomy" id="667725"/>
    <lineage>
        <taxon>Eukaryota</taxon>
        <taxon>Ichthyosporea</taxon>
        <taxon>Ichthyophonida</taxon>
        <taxon>Sphaeroforma</taxon>
    </lineage>
</organism>
<feature type="compositionally biased region" description="Basic and acidic residues" evidence="1">
    <location>
        <begin position="56"/>
        <end position="67"/>
    </location>
</feature>
<dbReference type="RefSeq" id="XP_014143900.1">
    <property type="nucleotide sequence ID" value="XM_014288425.1"/>
</dbReference>
<dbReference type="AlphaFoldDB" id="A0A0L0F1H3"/>
<feature type="compositionally biased region" description="Low complexity" evidence="1">
    <location>
        <begin position="68"/>
        <end position="77"/>
    </location>
</feature>
<gene>
    <name evidence="2" type="ORF">SARC_17479</name>
</gene>
<feature type="compositionally biased region" description="Basic and acidic residues" evidence="1">
    <location>
        <begin position="78"/>
        <end position="90"/>
    </location>
</feature>
<keyword evidence="3" id="KW-1185">Reference proteome</keyword>
<proteinExistence type="predicted"/>
<name>A0A0L0F1H3_9EUKA</name>
<dbReference type="GeneID" id="25917983"/>
<feature type="compositionally biased region" description="Basic and acidic residues" evidence="1">
    <location>
        <begin position="129"/>
        <end position="138"/>
    </location>
</feature>
<sequence length="188" mass="20373">MYDELLKEGHPPDNRCFHAVLRNLLYHGKTETAQAMFEEGFKYTETPTPAIYARTEAGRDTDMDTHTDSSTGTTGSESHGDVCAEEKASSTDKGTGSDSSSHGSEAGVGDHMPGRISTELVDETGEMTSPEKELEGSTRMHTLGGVNNTHTQTENNTTHTHTDKEVSEPDRDDGVTAHTIEKNTTEQG</sequence>
<feature type="compositionally biased region" description="Low complexity" evidence="1">
    <location>
        <begin position="91"/>
        <end position="104"/>
    </location>
</feature>
<dbReference type="EMBL" id="KQ252512">
    <property type="protein sequence ID" value="KNC69998.1"/>
    <property type="molecule type" value="Genomic_DNA"/>
</dbReference>
<dbReference type="Proteomes" id="UP000054560">
    <property type="component" value="Unassembled WGS sequence"/>
</dbReference>
<feature type="region of interest" description="Disordered" evidence="1">
    <location>
        <begin position="55"/>
        <end position="188"/>
    </location>
</feature>
<accession>A0A0L0F1H3</accession>